<evidence type="ECO:0000313" key="2">
    <source>
        <dbReference type="EMBL" id="WRL48567.1"/>
    </source>
</evidence>
<keyword evidence="1" id="KW-0812">Transmembrane</keyword>
<keyword evidence="1" id="KW-1133">Transmembrane helix</keyword>
<feature type="transmembrane region" description="Helical" evidence="1">
    <location>
        <begin position="6"/>
        <end position="25"/>
    </location>
</feature>
<sequence>MSDVPFPVLVAAVFLFGTLAILHLFMRQQEAQRKLPERDQYLASHGLDSVVCAHCRSIDTREFGLNDSGDDRRIVACSQCDKLLFRYTRGTPGSLQNDSA</sequence>
<proteinExistence type="predicted"/>
<protein>
    <submittedName>
        <fullName evidence="2">Uncharacterized protein</fullName>
    </submittedName>
</protein>
<keyword evidence="1" id="KW-0472">Membrane</keyword>
<dbReference type="EMBL" id="CP141259">
    <property type="protein sequence ID" value="WRL48567.1"/>
    <property type="molecule type" value="Genomic_DNA"/>
</dbReference>
<dbReference type="RefSeq" id="WP_407280785.1">
    <property type="nucleotide sequence ID" value="NZ_CP141259.1"/>
</dbReference>
<accession>A0ABZ1ARS3</accession>
<reference evidence="2 3" key="1">
    <citation type="submission" date="2023-12" db="EMBL/GenBank/DDBJ databases">
        <title>A. evansii MAY27, complete genome.</title>
        <authorList>
            <person name="Wang Y."/>
        </authorList>
    </citation>
    <scope>NUCLEOTIDE SEQUENCE [LARGE SCALE GENOMIC DNA]</scope>
    <source>
        <strain evidence="2 3">MAY27</strain>
    </source>
</reference>
<gene>
    <name evidence="2" type="ORF">U5817_11080</name>
</gene>
<keyword evidence="3" id="KW-1185">Reference proteome</keyword>
<organism evidence="2 3">
    <name type="scientific">Aromatoleum evansii</name>
    <name type="common">Azoarcus evansii</name>
    <dbReference type="NCBI Taxonomy" id="59406"/>
    <lineage>
        <taxon>Bacteria</taxon>
        <taxon>Pseudomonadati</taxon>
        <taxon>Pseudomonadota</taxon>
        <taxon>Betaproteobacteria</taxon>
        <taxon>Rhodocyclales</taxon>
        <taxon>Rhodocyclaceae</taxon>
        <taxon>Aromatoleum</taxon>
    </lineage>
</organism>
<name>A0ABZ1ARS3_AROEV</name>
<dbReference type="Proteomes" id="UP001626593">
    <property type="component" value="Chromosome"/>
</dbReference>
<evidence type="ECO:0000313" key="3">
    <source>
        <dbReference type="Proteomes" id="UP001626593"/>
    </source>
</evidence>
<evidence type="ECO:0000256" key="1">
    <source>
        <dbReference type="SAM" id="Phobius"/>
    </source>
</evidence>